<accession>A0AAP8IRC0</accession>
<dbReference type="Proteomes" id="UP000234905">
    <property type="component" value="Unassembled WGS sequence"/>
</dbReference>
<sequence length="70" mass="8255">MQMLQVDVTKLCEFHHTTVQHFNTSTENLLIYPVCQAVKLSNFCYRRSQRSRGLRARLRNSRWKSTGLPT</sequence>
<proteinExistence type="predicted"/>
<name>A0AAP8IRC0_GARVA</name>
<protein>
    <submittedName>
        <fullName evidence="1">Uncharacterized protein</fullName>
    </submittedName>
</protein>
<dbReference type="AlphaFoldDB" id="A0AAP8IRC0"/>
<dbReference type="EMBL" id="PKJN01000003">
    <property type="protein sequence ID" value="PKZ59320.1"/>
    <property type="molecule type" value="Genomic_DNA"/>
</dbReference>
<gene>
    <name evidence="1" type="ORF">CYJ61_06090</name>
</gene>
<comment type="caution">
    <text evidence="1">The sequence shown here is derived from an EMBL/GenBank/DDBJ whole genome shotgun (WGS) entry which is preliminary data.</text>
</comment>
<evidence type="ECO:0000313" key="2">
    <source>
        <dbReference type="Proteomes" id="UP000234905"/>
    </source>
</evidence>
<evidence type="ECO:0000313" key="1">
    <source>
        <dbReference type="EMBL" id="PKZ59320.1"/>
    </source>
</evidence>
<reference evidence="1 2" key="1">
    <citation type="submission" date="2017-12" db="EMBL/GenBank/DDBJ databases">
        <title>Phylogenetic diversity of female urinary microbiome.</title>
        <authorList>
            <person name="Thomas-White K."/>
            <person name="Wolfe A.J."/>
        </authorList>
    </citation>
    <scope>NUCLEOTIDE SEQUENCE [LARGE SCALE GENOMIC DNA]</scope>
    <source>
        <strain evidence="1 2">UMB0682</strain>
    </source>
</reference>
<organism evidence="1 2">
    <name type="scientific">Gardnerella vaginalis</name>
    <dbReference type="NCBI Taxonomy" id="2702"/>
    <lineage>
        <taxon>Bacteria</taxon>
        <taxon>Bacillati</taxon>
        <taxon>Actinomycetota</taxon>
        <taxon>Actinomycetes</taxon>
        <taxon>Bifidobacteriales</taxon>
        <taxon>Bifidobacteriaceae</taxon>
        <taxon>Gardnerella</taxon>
    </lineage>
</organism>